<accession>A0ACC3ATJ9</accession>
<dbReference type="EMBL" id="JAOPJF010000070">
    <property type="protein sequence ID" value="KAK1141058.1"/>
    <property type="molecule type" value="Genomic_DNA"/>
</dbReference>
<keyword evidence="2" id="KW-1185">Reference proteome</keyword>
<dbReference type="Proteomes" id="UP001177260">
    <property type="component" value="Unassembled WGS sequence"/>
</dbReference>
<gene>
    <name evidence="1" type="primary">CSR1_2</name>
    <name evidence="1" type="ORF">N8T08_009631</name>
</gene>
<sequence length="466" mass="52404">MTATTVAQGFLGNLTTDQESRLRQLWSIVLKLHDAGAQGSHDAPGATNGDRRASLSRTETAASANPNSAYTNEFAQTLQEVGIQGAELKSVRDALANTSIDDLRRSLLSTAKHDHPDALMLRFLRARKWDVNKAFVMMLHALVWRVKEQHVDDQVIARSELEALKDSQNKSDPQAAKAGSQFLAQMRCGKAYFHGVDRVGRPIGVVKARLHKPAEQSEEVINRYILHVIETARLLLVPPMENVTIVFDLTGFSLSNMEYAPVKFLIDCFQQNYPESLGTMLIHNAPWVFSGIWRIIKAWMDPVIVSKIHFTNSVADLEKFIAPDQIVKELKGKEDWEYEYIEPVEGENAKMADTATRDELTAERQRIGDDLLRVTGEWIEAAKASNKQQVDEVKARRADVAEDLRLNYWKLDPYVRGRNCLDRTGVIRQGGKIDFYPSADSLSDSELAKALEVEHVERTQVKVVNV</sequence>
<comment type="caution">
    <text evidence="1">The sequence shown here is derived from an EMBL/GenBank/DDBJ whole genome shotgun (WGS) entry which is preliminary data.</text>
</comment>
<evidence type="ECO:0000313" key="1">
    <source>
        <dbReference type="EMBL" id="KAK1141058.1"/>
    </source>
</evidence>
<evidence type="ECO:0000313" key="2">
    <source>
        <dbReference type="Proteomes" id="UP001177260"/>
    </source>
</evidence>
<protein>
    <submittedName>
        <fullName evidence="1">Phosphatidylinositol transfer protein csr1</fullName>
    </submittedName>
</protein>
<reference evidence="1 2" key="1">
    <citation type="journal article" date="2023" name="ACS Omega">
        <title>Identification of the Neoaspergillic Acid Biosynthesis Gene Cluster by Establishing an In Vitro CRISPR-Ribonucleoprotein Genetic System in Aspergillus melleus.</title>
        <authorList>
            <person name="Yuan B."/>
            <person name="Grau M.F."/>
            <person name="Murata R.M."/>
            <person name="Torok T."/>
            <person name="Venkateswaran K."/>
            <person name="Stajich J.E."/>
            <person name="Wang C.C.C."/>
        </authorList>
    </citation>
    <scope>NUCLEOTIDE SEQUENCE [LARGE SCALE GENOMIC DNA]</scope>
    <source>
        <strain evidence="1 2">IMV 1140</strain>
    </source>
</reference>
<proteinExistence type="predicted"/>
<organism evidence="1 2">
    <name type="scientific">Aspergillus melleus</name>
    <dbReference type="NCBI Taxonomy" id="138277"/>
    <lineage>
        <taxon>Eukaryota</taxon>
        <taxon>Fungi</taxon>
        <taxon>Dikarya</taxon>
        <taxon>Ascomycota</taxon>
        <taxon>Pezizomycotina</taxon>
        <taxon>Eurotiomycetes</taxon>
        <taxon>Eurotiomycetidae</taxon>
        <taxon>Eurotiales</taxon>
        <taxon>Aspergillaceae</taxon>
        <taxon>Aspergillus</taxon>
        <taxon>Aspergillus subgen. Circumdati</taxon>
    </lineage>
</organism>
<name>A0ACC3ATJ9_9EURO</name>